<dbReference type="PANTHER" id="PTHR30126:SF40">
    <property type="entry name" value="HTH-TYPE TRANSCRIPTIONAL REGULATOR GLTR"/>
    <property type="match status" value="1"/>
</dbReference>
<name>I7KN01_9LACO</name>
<evidence type="ECO:0000256" key="2">
    <source>
        <dbReference type="ARBA" id="ARBA00023015"/>
    </source>
</evidence>
<feature type="domain" description="LysR substrate-binding" evidence="5">
    <location>
        <begin position="86"/>
        <end position="269"/>
    </location>
</feature>
<keyword evidence="3" id="KW-0238">DNA-binding</keyword>
<dbReference type="EMBL" id="CAKC01000018">
    <property type="protein sequence ID" value="CCI86404.1"/>
    <property type="molecule type" value="Genomic_DNA"/>
</dbReference>
<dbReference type="Proteomes" id="UP000051521">
    <property type="component" value="Unassembled WGS sequence"/>
</dbReference>
<dbReference type="CDD" id="cd05466">
    <property type="entry name" value="PBP2_LTTR_substrate"/>
    <property type="match status" value="1"/>
</dbReference>
<protein>
    <submittedName>
        <fullName evidence="6">LysR substrate binding domain protein</fullName>
    </submittedName>
</protein>
<dbReference type="PATRIC" id="fig|1423751.3.peg.1265"/>
<evidence type="ECO:0000256" key="4">
    <source>
        <dbReference type="ARBA" id="ARBA00023163"/>
    </source>
</evidence>
<dbReference type="InterPro" id="IPR005119">
    <property type="entry name" value="LysR_subst-bd"/>
</dbReference>
<dbReference type="GO" id="GO:0006355">
    <property type="term" value="P:regulation of DNA-templated transcription"/>
    <property type="evidence" value="ECO:0007669"/>
    <property type="project" value="TreeGrafter"/>
</dbReference>
<keyword evidence="9" id="KW-1185">Reference proteome</keyword>
<evidence type="ECO:0000313" key="6">
    <source>
        <dbReference type="EMBL" id="CCI86404.1"/>
    </source>
</evidence>
<dbReference type="GO" id="GO:0000976">
    <property type="term" value="F:transcription cis-regulatory region binding"/>
    <property type="evidence" value="ECO:0007669"/>
    <property type="project" value="TreeGrafter"/>
</dbReference>
<evidence type="ECO:0000313" key="9">
    <source>
        <dbReference type="Proteomes" id="UP000051521"/>
    </source>
</evidence>
<keyword evidence="4" id="KW-0804">Transcription</keyword>
<dbReference type="Gene3D" id="1.10.10.10">
    <property type="entry name" value="Winged helix-like DNA-binding domain superfamily/Winged helix DNA-binding domain"/>
    <property type="match status" value="1"/>
</dbReference>
<comment type="caution">
    <text evidence="6">The sequence shown here is derived from an EMBL/GenBank/DDBJ whole genome shotgun (WGS) entry which is preliminary data.</text>
</comment>
<accession>I7KN01</accession>
<organism evidence="6 8">
    <name type="scientific">Lactobacillus gigeriorum DSM 23908 = CRBIP 24.85</name>
    <dbReference type="NCBI Taxonomy" id="1423751"/>
    <lineage>
        <taxon>Bacteria</taxon>
        <taxon>Bacillati</taxon>
        <taxon>Bacillota</taxon>
        <taxon>Bacilli</taxon>
        <taxon>Lactobacillales</taxon>
        <taxon>Lactobacillaceae</taxon>
        <taxon>Lactobacillus</taxon>
    </lineage>
</organism>
<reference evidence="6 8" key="1">
    <citation type="submission" date="2012-06" db="EMBL/GenBank/DDBJ databases">
        <title>Draft genome sequence of Lactobacillus gigeriorum CRBIP 24.85T, isolated from chicken crop.</title>
        <authorList>
            <person name="Cousin S."/>
            <person name="Ma L."/>
            <person name="Creno S."/>
            <person name="Clermont D."/>
            <person name="Loux V."/>
            <person name="Bizet C."/>
            <person name="Bouchier C."/>
        </authorList>
    </citation>
    <scope>NUCLEOTIDE SEQUENCE [LARGE SCALE GENOMIC DNA]</scope>
    <source>
        <strain evidence="8">CRBIP 24.85T</strain>
        <strain evidence="6">Type strain: CRBIP 24.85</strain>
    </source>
</reference>
<evidence type="ECO:0000259" key="5">
    <source>
        <dbReference type="Pfam" id="PF03466"/>
    </source>
</evidence>
<proteinExistence type="inferred from homology"/>
<keyword evidence="2" id="KW-0805">Transcription regulation</keyword>
<dbReference type="Pfam" id="PF03466">
    <property type="entry name" value="LysR_substrate"/>
    <property type="match status" value="1"/>
</dbReference>
<evidence type="ECO:0000313" key="7">
    <source>
        <dbReference type="EMBL" id="KRN10059.1"/>
    </source>
</evidence>
<dbReference type="Proteomes" id="UP000009326">
    <property type="component" value="Unassembled WGS sequence"/>
</dbReference>
<reference evidence="7 9" key="2">
    <citation type="journal article" date="2015" name="Genome Announc.">
        <title>Expanding the biotechnology potential of lactobacilli through comparative genomics of 213 strains and associated genera.</title>
        <authorList>
            <person name="Sun Z."/>
            <person name="Harris H.M."/>
            <person name="McCann A."/>
            <person name="Guo C."/>
            <person name="Argimon S."/>
            <person name="Zhang W."/>
            <person name="Yang X."/>
            <person name="Jeffery I.B."/>
            <person name="Cooney J.C."/>
            <person name="Kagawa T.F."/>
            <person name="Liu W."/>
            <person name="Song Y."/>
            <person name="Salvetti E."/>
            <person name="Wrobel A."/>
            <person name="Rasinkangas P."/>
            <person name="Parkhill J."/>
            <person name="Rea M.C."/>
            <person name="O'Sullivan O."/>
            <person name="Ritari J."/>
            <person name="Douillard F.P."/>
            <person name="Paul Ross R."/>
            <person name="Yang R."/>
            <person name="Briner A.E."/>
            <person name="Felis G.E."/>
            <person name="de Vos W.M."/>
            <person name="Barrangou R."/>
            <person name="Klaenhammer T.R."/>
            <person name="Caufield P.W."/>
            <person name="Cui Y."/>
            <person name="Zhang H."/>
            <person name="O'Toole P.W."/>
        </authorList>
    </citation>
    <scope>NUCLEOTIDE SEQUENCE [LARGE SCALE GENOMIC DNA]</scope>
    <source>
        <strain evidence="7 9">DSM 23908</strain>
    </source>
</reference>
<dbReference type="InterPro" id="IPR036388">
    <property type="entry name" value="WH-like_DNA-bd_sf"/>
</dbReference>
<evidence type="ECO:0000256" key="3">
    <source>
        <dbReference type="ARBA" id="ARBA00023125"/>
    </source>
</evidence>
<dbReference type="Gene3D" id="3.40.190.290">
    <property type="match status" value="1"/>
</dbReference>
<dbReference type="AlphaFoldDB" id="I7KN01"/>
<evidence type="ECO:0000256" key="1">
    <source>
        <dbReference type="ARBA" id="ARBA00009437"/>
    </source>
</evidence>
<gene>
    <name evidence="6" type="ORF">BN52_07340</name>
    <name evidence="7" type="ORF">FC38_GL001224</name>
</gene>
<comment type="similarity">
    <text evidence="1">Belongs to the LysR transcriptional regulatory family.</text>
</comment>
<dbReference type="STRING" id="1423751.FC38_GL001224"/>
<dbReference type="SUPFAM" id="SSF53850">
    <property type="entry name" value="Periplasmic binding protein-like II"/>
    <property type="match status" value="1"/>
</dbReference>
<evidence type="ECO:0000313" key="8">
    <source>
        <dbReference type="Proteomes" id="UP000009326"/>
    </source>
</evidence>
<sequence length="287" mass="32836">MLGQPYVSKQIYNAELKYHTKLINRKPPPITLTKAGKIVLASLEKELEIQNMLKLDLSPYIAGETNFIKIGVNQPWITVYGHIIYEQLHRKFPDINFELTEVTSDVAEQKLLTRDIDISCGKLIFNTTITSKESFALSFYFLIPENSSLYSSNKENYLRILTKDDLIQFNNQNLISLTDDSFFQKLVDHMLTDTNVHQNKVLKVGNHVAGTNLAIEGAGIFVTEYDFALPWIGKKPFNLIKIPKSSLNFELAVSHRNDASEQIKALAAELYKIELQYQEYLTKLTKK</sequence>
<dbReference type="EMBL" id="AYZO01000035">
    <property type="protein sequence ID" value="KRN10059.1"/>
    <property type="molecule type" value="Genomic_DNA"/>
</dbReference>
<dbReference type="PANTHER" id="PTHR30126">
    <property type="entry name" value="HTH-TYPE TRANSCRIPTIONAL REGULATOR"/>
    <property type="match status" value="1"/>
</dbReference>